<feature type="binding site" evidence="3">
    <location>
        <begin position="262"/>
        <end position="267"/>
    </location>
    <ligand>
        <name>ATP</name>
        <dbReference type="ChEBI" id="CHEBI:30616"/>
    </ligand>
</feature>
<dbReference type="EMBL" id="JAOSHN010000001">
    <property type="protein sequence ID" value="MCU7377063.1"/>
    <property type="molecule type" value="Genomic_DNA"/>
</dbReference>
<keyword evidence="3" id="KW-0067">ATP-binding</keyword>
<dbReference type="PANTHER" id="PTHR21089:SF1">
    <property type="entry name" value="BIFUNCTIONAL 3-DEHYDROQUINATE DEHYDRATASE_SHIKIMATE DEHYDROGENASE, CHLOROPLASTIC"/>
    <property type="match status" value="1"/>
</dbReference>
<dbReference type="GO" id="GO:0005524">
    <property type="term" value="F:ATP binding"/>
    <property type="evidence" value="ECO:0007669"/>
    <property type="project" value="UniProtKB-UniRule"/>
</dbReference>
<organism evidence="5 6">
    <name type="scientific">Hominibacterium faecale</name>
    <dbReference type="NCBI Taxonomy" id="2839743"/>
    <lineage>
        <taxon>Bacteria</taxon>
        <taxon>Bacillati</taxon>
        <taxon>Bacillota</taxon>
        <taxon>Clostridia</taxon>
        <taxon>Peptostreptococcales</taxon>
        <taxon>Anaerovoracaceae</taxon>
        <taxon>Hominibacterium</taxon>
    </lineage>
</organism>
<feature type="binding site" evidence="3">
    <location>
        <position position="363"/>
    </location>
    <ligand>
        <name>ATP</name>
        <dbReference type="ChEBI" id="CHEBI:30616"/>
    </ligand>
</feature>
<feature type="binding site" evidence="3">
    <location>
        <position position="330"/>
    </location>
    <ligand>
        <name>substrate</name>
    </ligand>
</feature>
<dbReference type="SUPFAM" id="SSF53223">
    <property type="entry name" value="Aminoacid dehydrogenase-like, N-terminal domain"/>
    <property type="match status" value="1"/>
</dbReference>
<keyword evidence="2 3" id="KW-0057">Aromatic amino acid biosynthesis</keyword>
<comment type="caution">
    <text evidence="3">Lacks conserved residue(s) required for the propagation of feature annotation.</text>
</comment>
<comment type="subunit">
    <text evidence="3">Monomer.</text>
</comment>
<dbReference type="PRINTS" id="PR01100">
    <property type="entry name" value="SHIKIMTKNASE"/>
</dbReference>
<dbReference type="Gene3D" id="3.40.50.720">
    <property type="entry name" value="NAD(P)-binding Rossmann-like Domain"/>
    <property type="match status" value="1"/>
</dbReference>
<dbReference type="RefSeq" id="WP_148397923.1">
    <property type="nucleotide sequence ID" value="NZ_JAJAGH010000005.1"/>
</dbReference>
<name>A0A9J6QRU7_9FIRM</name>
<gene>
    <name evidence="3" type="primary">aroK</name>
    <name evidence="5" type="ORF">OBO34_01700</name>
</gene>
<feature type="binding site" evidence="3">
    <location>
        <position position="308"/>
    </location>
    <ligand>
        <name>substrate</name>
    </ligand>
</feature>
<dbReference type="Proteomes" id="UP001065549">
    <property type="component" value="Unassembled WGS sequence"/>
</dbReference>
<dbReference type="GO" id="GO:0004765">
    <property type="term" value="F:shikimate kinase activity"/>
    <property type="evidence" value="ECO:0007669"/>
    <property type="project" value="UniProtKB-UniRule"/>
</dbReference>
<evidence type="ECO:0000313" key="6">
    <source>
        <dbReference type="Proteomes" id="UP001065549"/>
    </source>
</evidence>
<keyword evidence="3" id="KW-0808">Transferase</keyword>
<dbReference type="InterPro" id="IPR036291">
    <property type="entry name" value="NAD(P)-bd_dom_sf"/>
</dbReference>
<dbReference type="HAMAP" id="MF_00109">
    <property type="entry name" value="Shikimate_kinase"/>
    <property type="match status" value="1"/>
</dbReference>
<comment type="similarity">
    <text evidence="3">Belongs to the shikimate kinase family.</text>
</comment>
<evidence type="ECO:0000259" key="4">
    <source>
        <dbReference type="Pfam" id="PF08501"/>
    </source>
</evidence>
<dbReference type="AlphaFoldDB" id="A0A9J6QRU7"/>
<dbReference type="SUPFAM" id="SSF51735">
    <property type="entry name" value="NAD(P)-binding Rossmann-fold domains"/>
    <property type="match status" value="1"/>
</dbReference>
<protein>
    <recommendedName>
        <fullName evidence="3">Shikimate kinase</fullName>
        <shortName evidence="3">SK</shortName>
        <ecNumber evidence="3">2.7.1.71</ecNumber>
    </recommendedName>
</protein>
<dbReference type="SUPFAM" id="SSF52540">
    <property type="entry name" value="P-loop containing nucleoside triphosphate hydrolases"/>
    <property type="match status" value="1"/>
</dbReference>
<dbReference type="Gene3D" id="3.40.50.300">
    <property type="entry name" value="P-loop containing nucleotide triphosphate hydrolases"/>
    <property type="match status" value="1"/>
</dbReference>
<dbReference type="Pfam" id="PF08501">
    <property type="entry name" value="Shikimate_dh_N"/>
    <property type="match status" value="1"/>
</dbReference>
<keyword evidence="6" id="KW-1185">Reference proteome</keyword>
<comment type="catalytic activity">
    <reaction evidence="3">
        <text>shikimate + ATP = 3-phosphoshikimate + ADP + H(+)</text>
        <dbReference type="Rhea" id="RHEA:13121"/>
        <dbReference type="ChEBI" id="CHEBI:15378"/>
        <dbReference type="ChEBI" id="CHEBI:30616"/>
        <dbReference type="ChEBI" id="CHEBI:36208"/>
        <dbReference type="ChEBI" id="CHEBI:145989"/>
        <dbReference type="ChEBI" id="CHEBI:456216"/>
        <dbReference type="EC" id="2.7.1.71"/>
    </reaction>
</comment>
<keyword evidence="3" id="KW-0547">Nucleotide-binding</keyword>
<dbReference type="GO" id="GO:0009073">
    <property type="term" value="P:aromatic amino acid family biosynthetic process"/>
    <property type="evidence" value="ECO:0007669"/>
    <property type="project" value="UniProtKB-KW"/>
</dbReference>
<proteinExistence type="inferred from homology"/>
<dbReference type="GO" id="GO:0008652">
    <property type="term" value="P:amino acid biosynthetic process"/>
    <property type="evidence" value="ECO:0007669"/>
    <property type="project" value="UniProtKB-KW"/>
</dbReference>
<comment type="pathway">
    <text evidence="3">Metabolic intermediate biosynthesis; chorismate biosynthesis; chorismate from D-erythrose 4-phosphate and phosphoenolpyruvate: step 5/7.</text>
</comment>
<feature type="binding site" evidence="3">
    <location>
        <position position="284"/>
    </location>
    <ligand>
        <name>substrate</name>
    </ligand>
</feature>
<dbReference type="InterPro" id="IPR013708">
    <property type="entry name" value="Shikimate_DH-bd_N"/>
</dbReference>
<dbReference type="InterPro" id="IPR022893">
    <property type="entry name" value="Shikimate_DH_fam"/>
</dbReference>
<evidence type="ECO:0000256" key="1">
    <source>
        <dbReference type="ARBA" id="ARBA00004871"/>
    </source>
</evidence>
<dbReference type="InterPro" id="IPR027417">
    <property type="entry name" value="P-loop_NTPase"/>
</dbReference>
<dbReference type="CDD" id="cd01065">
    <property type="entry name" value="NAD_bind_Shikimate_DH"/>
    <property type="match status" value="1"/>
</dbReference>
<dbReference type="GO" id="GO:0005829">
    <property type="term" value="C:cytosol"/>
    <property type="evidence" value="ECO:0007669"/>
    <property type="project" value="TreeGrafter"/>
</dbReference>
<keyword evidence="3" id="KW-0028">Amino-acid biosynthesis</keyword>
<dbReference type="GO" id="GO:0019632">
    <property type="term" value="P:shikimate metabolic process"/>
    <property type="evidence" value="ECO:0007669"/>
    <property type="project" value="TreeGrafter"/>
</dbReference>
<comment type="pathway">
    <text evidence="1">Metabolic intermediate biosynthesis; chorismate biosynthesis; chorismate from D-erythrose 4-phosphate and phosphoenolpyruvate: step 4/7.</text>
</comment>
<keyword evidence="3" id="KW-0460">Magnesium</keyword>
<keyword evidence="3" id="KW-0418">Kinase</keyword>
<dbReference type="GO" id="GO:0009423">
    <property type="term" value="P:chorismate biosynthetic process"/>
    <property type="evidence" value="ECO:0007669"/>
    <property type="project" value="UniProtKB-UniRule"/>
</dbReference>
<evidence type="ECO:0000256" key="2">
    <source>
        <dbReference type="ARBA" id="ARBA00023141"/>
    </source>
</evidence>
<feature type="binding site" evidence="3">
    <location>
        <position position="266"/>
    </location>
    <ligand>
        <name>Mg(2+)</name>
        <dbReference type="ChEBI" id="CHEBI:18420"/>
    </ligand>
</feature>
<evidence type="ECO:0000313" key="5">
    <source>
        <dbReference type="EMBL" id="MCU7377063.1"/>
    </source>
</evidence>
<dbReference type="CDD" id="cd00464">
    <property type="entry name" value="SK"/>
    <property type="match status" value="1"/>
</dbReference>
<dbReference type="Gene3D" id="3.40.50.10860">
    <property type="entry name" value="Leucine Dehydrogenase, chain A, domain 1"/>
    <property type="match status" value="1"/>
</dbReference>
<dbReference type="PANTHER" id="PTHR21089">
    <property type="entry name" value="SHIKIMATE DEHYDROGENASE"/>
    <property type="match status" value="1"/>
</dbReference>
<comment type="function">
    <text evidence="3">Catalyzes the specific phosphorylation of the 3-hydroxyl group of shikimic acid using ATP as a cosubstrate.</text>
</comment>
<feature type="domain" description="Shikimate dehydrogenase substrate binding N-terminal" evidence="4">
    <location>
        <begin position="5"/>
        <end position="79"/>
    </location>
</feature>
<feature type="binding site" evidence="3">
    <location>
        <position position="379"/>
    </location>
    <ligand>
        <name>substrate</name>
    </ligand>
</feature>
<comment type="caution">
    <text evidence="5">The sequence shown here is derived from an EMBL/GenBank/DDBJ whole genome shotgun (WGS) entry which is preliminary data.</text>
</comment>
<reference evidence="5" key="1">
    <citation type="submission" date="2022-09" db="EMBL/GenBank/DDBJ databases">
        <title>Culturomic study of gut microbiota in children with autism spectrum disorder.</title>
        <authorList>
            <person name="Efimov B.A."/>
            <person name="Chaplin A.V."/>
            <person name="Sokolova S.R."/>
            <person name="Pikina A.P."/>
            <person name="Korzhanova M."/>
            <person name="Belova V."/>
            <person name="Korostin D."/>
        </authorList>
    </citation>
    <scope>NUCLEOTIDE SEQUENCE</scope>
    <source>
        <strain evidence="5">ASD5510</strain>
    </source>
</reference>
<sequence>MTYGLIGEKLGHSYSQQIHESLGKYSYQLFSLSKTEFESFIAARNFDGLNITIPYKKAVIPFCDQVSDLAREIGAVNTLYFRDGQLCGTNTDYQGFLYAAQAAGISFENKKVLILGNGGTSLMARKAAKDQGARRILITTRRGEAGCISYEELSSHKDIDLIVNTTPAGTYPHNGESLIDLADFPACSGVIDVIYNPFSTVLLQQARERGIACTNGLPMLVAQATAAAEYFLGETGFQQHNESILHQLRRQIENIVLIGMPGCGKTTLGKLLAEKLGKSFVDMDSVIEQTAGKSIPEIFAESGEAHFRSLETEAARSLGKEKGQVIATGGGVVLRPENMAALGQNGRIVFLQRPLDELAMEGRPLSKDRAALAHMYEVRLPLYEAYSQLSFQTVPGAEESAARLLALLD</sequence>
<dbReference type="InterPro" id="IPR031322">
    <property type="entry name" value="Shikimate/glucono_kinase"/>
</dbReference>
<accession>A0A9J6QRU7</accession>
<dbReference type="GO" id="GO:0000287">
    <property type="term" value="F:magnesium ion binding"/>
    <property type="evidence" value="ECO:0007669"/>
    <property type="project" value="UniProtKB-UniRule"/>
</dbReference>
<dbReference type="EC" id="2.7.1.71" evidence="3"/>
<dbReference type="GO" id="GO:0004764">
    <property type="term" value="F:shikimate 3-dehydrogenase (NADP+) activity"/>
    <property type="evidence" value="ECO:0007669"/>
    <property type="project" value="InterPro"/>
</dbReference>
<comment type="subcellular location">
    <subcellularLocation>
        <location evidence="3">Cytoplasm</location>
    </subcellularLocation>
</comment>
<evidence type="ECO:0000256" key="3">
    <source>
        <dbReference type="HAMAP-Rule" id="MF_00109"/>
    </source>
</evidence>
<keyword evidence="3" id="KW-0479">Metal-binding</keyword>
<dbReference type="GO" id="GO:0050661">
    <property type="term" value="F:NADP binding"/>
    <property type="evidence" value="ECO:0007669"/>
    <property type="project" value="TreeGrafter"/>
</dbReference>
<comment type="cofactor">
    <cofactor evidence="3">
        <name>Mg(2+)</name>
        <dbReference type="ChEBI" id="CHEBI:18420"/>
    </cofactor>
    <text evidence="3">Binds 1 Mg(2+) ion per subunit.</text>
</comment>
<dbReference type="Pfam" id="PF01202">
    <property type="entry name" value="SKI"/>
    <property type="match status" value="1"/>
</dbReference>
<dbReference type="InterPro" id="IPR000623">
    <property type="entry name" value="Shikimate_kinase/TSH1"/>
</dbReference>
<keyword evidence="3" id="KW-0963">Cytoplasm</keyword>
<dbReference type="InterPro" id="IPR046346">
    <property type="entry name" value="Aminoacid_DH-like_N_sf"/>
</dbReference>